<dbReference type="AlphaFoldDB" id="A0A251NWQ8"/>
<organism evidence="1 2">
    <name type="scientific">Prunus persica</name>
    <name type="common">Peach</name>
    <name type="synonym">Amygdalus persica</name>
    <dbReference type="NCBI Taxonomy" id="3760"/>
    <lineage>
        <taxon>Eukaryota</taxon>
        <taxon>Viridiplantae</taxon>
        <taxon>Streptophyta</taxon>
        <taxon>Embryophyta</taxon>
        <taxon>Tracheophyta</taxon>
        <taxon>Spermatophyta</taxon>
        <taxon>Magnoliopsida</taxon>
        <taxon>eudicotyledons</taxon>
        <taxon>Gunneridae</taxon>
        <taxon>Pentapetalae</taxon>
        <taxon>rosids</taxon>
        <taxon>fabids</taxon>
        <taxon>Rosales</taxon>
        <taxon>Rosaceae</taxon>
        <taxon>Amygdaloideae</taxon>
        <taxon>Amygdaleae</taxon>
        <taxon>Prunus</taxon>
    </lineage>
</organism>
<gene>
    <name evidence="1" type="ORF">PRUPE_6G276900</name>
</gene>
<evidence type="ECO:0000313" key="1">
    <source>
        <dbReference type="EMBL" id="ONI03716.1"/>
    </source>
</evidence>
<reference evidence="1 2" key="1">
    <citation type="journal article" date="2013" name="Nat. Genet.">
        <title>The high-quality draft genome of peach (Prunus persica) identifies unique patterns of genetic diversity, domestication and genome evolution.</title>
        <authorList>
            <consortium name="International Peach Genome Initiative"/>
            <person name="Verde I."/>
            <person name="Abbott A.G."/>
            <person name="Scalabrin S."/>
            <person name="Jung S."/>
            <person name="Shu S."/>
            <person name="Marroni F."/>
            <person name="Zhebentyayeva T."/>
            <person name="Dettori M.T."/>
            <person name="Grimwood J."/>
            <person name="Cattonaro F."/>
            <person name="Zuccolo A."/>
            <person name="Rossini L."/>
            <person name="Jenkins J."/>
            <person name="Vendramin E."/>
            <person name="Meisel L.A."/>
            <person name="Decroocq V."/>
            <person name="Sosinski B."/>
            <person name="Prochnik S."/>
            <person name="Mitros T."/>
            <person name="Policriti A."/>
            <person name="Cipriani G."/>
            <person name="Dondini L."/>
            <person name="Ficklin S."/>
            <person name="Goodstein D.M."/>
            <person name="Xuan P."/>
            <person name="Del Fabbro C."/>
            <person name="Aramini V."/>
            <person name="Copetti D."/>
            <person name="Gonzalez S."/>
            <person name="Horner D.S."/>
            <person name="Falchi R."/>
            <person name="Lucas S."/>
            <person name="Mica E."/>
            <person name="Maldonado J."/>
            <person name="Lazzari B."/>
            <person name="Bielenberg D."/>
            <person name="Pirona R."/>
            <person name="Miculan M."/>
            <person name="Barakat A."/>
            <person name="Testolin R."/>
            <person name="Stella A."/>
            <person name="Tartarini S."/>
            <person name="Tonutti P."/>
            <person name="Arus P."/>
            <person name="Orellana A."/>
            <person name="Wells C."/>
            <person name="Main D."/>
            <person name="Vizzotto G."/>
            <person name="Silva H."/>
            <person name="Salamini F."/>
            <person name="Schmutz J."/>
            <person name="Morgante M."/>
            <person name="Rokhsar D.S."/>
        </authorList>
    </citation>
    <scope>NUCLEOTIDE SEQUENCE [LARGE SCALE GENOMIC DNA]</scope>
    <source>
        <strain evidence="2">cv. Nemared</strain>
    </source>
</reference>
<evidence type="ECO:0000313" key="2">
    <source>
        <dbReference type="Proteomes" id="UP000006882"/>
    </source>
</evidence>
<keyword evidence="2" id="KW-1185">Reference proteome</keyword>
<dbReference type="Proteomes" id="UP000006882">
    <property type="component" value="Chromosome G6"/>
</dbReference>
<dbReference type="EMBL" id="CM007656">
    <property type="protein sequence ID" value="ONI03716.1"/>
    <property type="molecule type" value="Genomic_DNA"/>
</dbReference>
<accession>A0A251NWQ8</accession>
<dbReference type="Gramene" id="ONI03716">
    <property type="protein sequence ID" value="ONI03716"/>
    <property type="gene ID" value="PRUPE_6G276900"/>
</dbReference>
<proteinExistence type="predicted"/>
<sequence>MILYGKNIHEETMSTNVVSGTLVVNGLLKLELERIVDLKFLTEEGKLLFLKMIEKNQSEKKKKQLEFFLLSMLVEKLGVE</sequence>
<name>A0A251NWQ8_PRUPE</name>
<protein>
    <submittedName>
        <fullName evidence="1">Uncharacterized protein</fullName>
    </submittedName>
</protein>